<dbReference type="Proteomes" id="UP000635726">
    <property type="component" value="Unassembled WGS sequence"/>
</dbReference>
<dbReference type="RefSeq" id="WP_188963049.1">
    <property type="nucleotide sequence ID" value="NZ_BMOE01000006.1"/>
</dbReference>
<evidence type="ECO:0000256" key="17">
    <source>
        <dbReference type="ARBA" id="ARBA00031399"/>
    </source>
</evidence>
<dbReference type="PROSITE" id="PS51007">
    <property type="entry name" value="CYTC"/>
    <property type="match status" value="1"/>
</dbReference>
<evidence type="ECO:0000259" key="22">
    <source>
        <dbReference type="PROSITE" id="PS51007"/>
    </source>
</evidence>
<dbReference type="GO" id="GO:0042773">
    <property type="term" value="P:ATP synthesis coupled electron transport"/>
    <property type="evidence" value="ECO:0007669"/>
    <property type="project" value="TreeGrafter"/>
</dbReference>
<keyword evidence="7 19" id="KW-0812">Transmembrane</keyword>
<organism evidence="23 24">
    <name type="scientific">Deinococcus aquiradiocola</name>
    <dbReference type="NCBI Taxonomy" id="393059"/>
    <lineage>
        <taxon>Bacteria</taxon>
        <taxon>Thermotogati</taxon>
        <taxon>Deinococcota</taxon>
        <taxon>Deinococci</taxon>
        <taxon>Deinococcales</taxon>
        <taxon>Deinococcaceae</taxon>
        <taxon>Deinococcus</taxon>
    </lineage>
</organism>
<evidence type="ECO:0000256" key="4">
    <source>
        <dbReference type="ARBA" id="ARBA00022448"/>
    </source>
</evidence>
<comment type="function">
    <text evidence="15">Subunits I and II form the functional core of the enzyme complex. Electrons originating in cytochrome c are transferred via heme a and Cu(A) to the binuclear center formed by heme a3 and Cu(B).</text>
</comment>
<feature type="domain" description="Cytochrome oxidase subunit II transmembrane region profile" evidence="21">
    <location>
        <begin position="1"/>
        <end position="97"/>
    </location>
</feature>
<keyword evidence="9" id="KW-1278">Translocase</keyword>
<evidence type="ECO:0000256" key="1">
    <source>
        <dbReference type="ARBA" id="ARBA00004141"/>
    </source>
</evidence>
<feature type="transmembrane region" description="Helical" evidence="19">
    <location>
        <begin position="20"/>
        <end position="47"/>
    </location>
</feature>
<dbReference type="GO" id="GO:0004129">
    <property type="term" value="F:cytochrome-c oxidase activity"/>
    <property type="evidence" value="ECO:0007669"/>
    <property type="project" value="UniProtKB-EC"/>
</dbReference>
<dbReference type="PROSITE" id="PS50999">
    <property type="entry name" value="COX2_TM"/>
    <property type="match status" value="1"/>
</dbReference>
<evidence type="ECO:0000256" key="13">
    <source>
        <dbReference type="ARBA" id="ARBA00023008"/>
    </source>
</evidence>
<evidence type="ECO:0000313" key="24">
    <source>
        <dbReference type="Proteomes" id="UP000635726"/>
    </source>
</evidence>
<dbReference type="GO" id="GO:0020037">
    <property type="term" value="F:heme binding"/>
    <property type="evidence" value="ECO:0007669"/>
    <property type="project" value="InterPro"/>
</dbReference>
<keyword evidence="4" id="KW-0813">Transport</keyword>
<feature type="domain" description="Cytochrome oxidase subunit II copper A binding" evidence="20">
    <location>
        <begin position="100"/>
        <end position="219"/>
    </location>
</feature>
<evidence type="ECO:0000256" key="19">
    <source>
        <dbReference type="SAM" id="Phobius"/>
    </source>
</evidence>
<dbReference type="Pfam" id="PF00116">
    <property type="entry name" value="COX2"/>
    <property type="match status" value="1"/>
</dbReference>
<comment type="similarity">
    <text evidence="2">Belongs to the cytochrome c oxidase subunit 2 family.</text>
</comment>
<evidence type="ECO:0000259" key="20">
    <source>
        <dbReference type="PROSITE" id="PS50857"/>
    </source>
</evidence>
<dbReference type="InterPro" id="IPR008972">
    <property type="entry name" value="Cupredoxin"/>
</dbReference>
<gene>
    <name evidence="23" type="ORF">GCM10008939_20150</name>
</gene>
<evidence type="ECO:0000256" key="2">
    <source>
        <dbReference type="ARBA" id="ARBA00007866"/>
    </source>
</evidence>
<dbReference type="InterPro" id="IPR036909">
    <property type="entry name" value="Cyt_c-like_dom_sf"/>
</dbReference>
<dbReference type="SUPFAM" id="SSF81464">
    <property type="entry name" value="Cytochrome c oxidase subunit II-like, transmembrane region"/>
    <property type="match status" value="1"/>
</dbReference>
<comment type="caution">
    <text evidence="23">The sequence shown here is derived from an EMBL/GenBank/DDBJ whole genome shotgun (WGS) entry which is preliminary data.</text>
</comment>
<protein>
    <recommendedName>
        <fullName evidence="3">cytochrome-c oxidase</fullName>
        <ecNumber evidence="3">7.1.1.9</ecNumber>
    </recommendedName>
    <alternativeName>
        <fullName evidence="17">Cytochrome aa3 subunit 2</fullName>
    </alternativeName>
    <alternativeName>
        <fullName evidence="16">Cytochrome c oxidase polypeptide II</fullName>
    </alternativeName>
</protein>
<dbReference type="AlphaFoldDB" id="A0A917PGA1"/>
<evidence type="ECO:0000256" key="12">
    <source>
        <dbReference type="ARBA" id="ARBA00023004"/>
    </source>
</evidence>
<evidence type="ECO:0000256" key="10">
    <source>
        <dbReference type="ARBA" id="ARBA00022982"/>
    </source>
</evidence>
<feature type="transmembrane region" description="Helical" evidence="19">
    <location>
        <begin position="68"/>
        <end position="90"/>
    </location>
</feature>
<dbReference type="SUPFAM" id="SSF46626">
    <property type="entry name" value="Cytochrome c"/>
    <property type="match status" value="1"/>
</dbReference>
<dbReference type="SUPFAM" id="SSF49503">
    <property type="entry name" value="Cupredoxins"/>
    <property type="match status" value="1"/>
</dbReference>
<evidence type="ECO:0000313" key="23">
    <source>
        <dbReference type="EMBL" id="GGJ75877.1"/>
    </source>
</evidence>
<dbReference type="PROSITE" id="PS50857">
    <property type="entry name" value="COX2_CUA"/>
    <property type="match status" value="1"/>
</dbReference>
<dbReference type="EMBL" id="BMOE01000006">
    <property type="protein sequence ID" value="GGJ75877.1"/>
    <property type="molecule type" value="Genomic_DNA"/>
</dbReference>
<dbReference type="InterPro" id="IPR034236">
    <property type="entry name" value="CuRO_CcO_Caa3_II"/>
</dbReference>
<sequence length="320" mass="35032">MSAPAAVPVLQPASPLAAPITHLTVFTLALGLAVFLAVTGATLYFSWKYRHRGARSEPPQLFGNARDEVIWMVLAALLLTLLFALAWWTMNRADPHTGQDGRPDLIVTGHQWYWEASYPRGSNPEGQGVARTANEIHIPAGRRMLVQLQSADVIHDLWVPQLGRKLDAVPGQNGRLWLQADRPGRYLGACAEFCGAQHAWMRFTVIAEPEASYRAWLARQARPAAAATGPAAQGAALLVREGCGECHTVRGLGTHGTVGPDLTHFASRATFAGGALRRTPAQVRSWLQDPQRAKPGTRMPRYPLTQEQLTQLTTYLETLK</sequence>
<keyword evidence="12 18" id="KW-0408">Iron</keyword>
<evidence type="ECO:0000256" key="3">
    <source>
        <dbReference type="ARBA" id="ARBA00012949"/>
    </source>
</evidence>
<keyword evidence="24" id="KW-1185">Reference proteome</keyword>
<reference evidence="23" key="1">
    <citation type="journal article" date="2014" name="Int. J. Syst. Evol. Microbiol.">
        <title>Complete genome sequence of Corynebacterium casei LMG S-19264T (=DSM 44701T), isolated from a smear-ripened cheese.</title>
        <authorList>
            <consortium name="US DOE Joint Genome Institute (JGI-PGF)"/>
            <person name="Walter F."/>
            <person name="Albersmeier A."/>
            <person name="Kalinowski J."/>
            <person name="Ruckert C."/>
        </authorList>
    </citation>
    <scope>NUCLEOTIDE SEQUENCE</scope>
    <source>
        <strain evidence="23">JCM 14371</strain>
    </source>
</reference>
<reference evidence="23" key="2">
    <citation type="submission" date="2020-09" db="EMBL/GenBank/DDBJ databases">
        <authorList>
            <person name="Sun Q."/>
            <person name="Ohkuma M."/>
        </authorList>
    </citation>
    <scope>NUCLEOTIDE SEQUENCE</scope>
    <source>
        <strain evidence="23">JCM 14371</strain>
    </source>
</reference>
<evidence type="ECO:0000256" key="8">
    <source>
        <dbReference type="ARBA" id="ARBA00022723"/>
    </source>
</evidence>
<dbReference type="NCBIfam" id="TIGR02866">
    <property type="entry name" value="CoxB"/>
    <property type="match status" value="1"/>
</dbReference>
<dbReference type="InterPro" id="IPR011759">
    <property type="entry name" value="Cyt_c_oxidase_su2_TM_dom"/>
</dbReference>
<keyword evidence="8 18" id="KW-0479">Metal-binding</keyword>
<keyword evidence="6" id="KW-0679">Respiratory chain</keyword>
<dbReference type="GO" id="GO:0005507">
    <property type="term" value="F:copper ion binding"/>
    <property type="evidence" value="ECO:0007669"/>
    <property type="project" value="InterPro"/>
</dbReference>
<keyword evidence="5 18" id="KW-0349">Heme</keyword>
<dbReference type="Gene3D" id="1.10.287.90">
    <property type="match status" value="1"/>
</dbReference>
<dbReference type="PANTHER" id="PTHR22888">
    <property type="entry name" value="CYTOCHROME C OXIDASE, SUBUNIT II"/>
    <property type="match status" value="1"/>
</dbReference>
<keyword evidence="14 19" id="KW-0472">Membrane</keyword>
<dbReference type="EC" id="7.1.1.9" evidence="3"/>
<dbReference type="PROSITE" id="PS00078">
    <property type="entry name" value="COX2"/>
    <property type="match status" value="1"/>
</dbReference>
<name>A0A917PGA1_9DEIO</name>
<evidence type="ECO:0000259" key="21">
    <source>
        <dbReference type="PROSITE" id="PS50999"/>
    </source>
</evidence>
<evidence type="ECO:0000256" key="9">
    <source>
        <dbReference type="ARBA" id="ARBA00022967"/>
    </source>
</evidence>
<evidence type="ECO:0000256" key="11">
    <source>
        <dbReference type="ARBA" id="ARBA00022989"/>
    </source>
</evidence>
<dbReference type="InterPro" id="IPR036257">
    <property type="entry name" value="Cyt_c_oxidase_su2_TM_sf"/>
</dbReference>
<dbReference type="Gene3D" id="2.60.40.420">
    <property type="entry name" value="Cupredoxins - blue copper proteins"/>
    <property type="match status" value="1"/>
</dbReference>
<evidence type="ECO:0000256" key="6">
    <source>
        <dbReference type="ARBA" id="ARBA00022660"/>
    </source>
</evidence>
<evidence type="ECO:0000256" key="7">
    <source>
        <dbReference type="ARBA" id="ARBA00022692"/>
    </source>
</evidence>
<comment type="subcellular location">
    <subcellularLocation>
        <location evidence="1">Membrane</location>
        <topology evidence="1">Multi-pass membrane protein</topology>
    </subcellularLocation>
</comment>
<dbReference type="GO" id="GO:0016020">
    <property type="term" value="C:membrane"/>
    <property type="evidence" value="ECO:0007669"/>
    <property type="project" value="UniProtKB-SubCell"/>
</dbReference>
<dbReference type="InterPro" id="IPR045187">
    <property type="entry name" value="CcO_II"/>
</dbReference>
<dbReference type="InterPro" id="IPR001505">
    <property type="entry name" value="Copper_CuA"/>
</dbReference>
<evidence type="ECO:0000256" key="14">
    <source>
        <dbReference type="ARBA" id="ARBA00023136"/>
    </source>
</evidence>
<proteinExistence type="inferred from homology"/>
<dbReference type="InterPro" id="IPR002429">
    <property type="entry name" value="CcO_II-like_C"/>
</dbReference>
<keyword evidence="13" id="KW-0186">Copper</keyword>
<keyword evidence="10" id="KW-0249">Electron transport</keyword>
<dbReference type="PRINTS" id="PR01166">
    <property type="entry name" value="CYCOXIDASEII"/>
</dbReference>
<dbReference type="PANTHER" id="PTHR22888:SF9">
    <property type="entry name" value="CYTOCHROME C OXIDASE SUBUNIT 2"/>
    <property type="match status" value="1"/>
</dbReference>
<dbReference type="Pfam" id="PF00034">
    <property type="entry name" value="Cytochrom_C"/>
    <property type="match status" value="1"/>
</dbReference>
<keyword evidence="11 19" id="KW-1133">Transmembrane helix</keyword>
<accession>A0A917PGA1</accession>
<dbReference type="InterPro" id="IPR009056">
    <property type="entry name" value="Cyt_c-like_dom"/>
</dbReference>
<evidence type="ECO:0000256" key="16">
    <source>
        <dbReference type="ARBA" id="ARBA00031389"/>
    </source>
</evidence>
<evidence type="ECO:0000256" key="15">
    <source>
        <dbReference type="ARBA" id="ARBA00024688"/>
    </source>
</evidence>
<evidence type="ECO:0000256" key="5">
    <source>
        <dbReference type="ARBA" id="ARBA00022617"/>
    </source>
</evidence>
<evidence type="ECO:0000256" key="18">
    <source>
        <dbReference type="PROSITE-ProRule" id="PRU00433"/>
    </source>
</evidence>
<dbReference type="CDD" id="cd04213">
    <property type="entry name" value="CuRO_CcO_Caa3_II"/>
    <property type="match status" value="1"/>
</dbReference>
<dbReference type="GO" id="GO:0016491">
    <property type="term" value="F:oxidoreductase activity"/>
    <property type="evidence" value="ECO:0007669"/>
    <property type="project" value="InterPro"/>
</dbReference>
<feature type="domain" description="Cytochrome c" evidence="22">
    <location>
        <begin position="229"/>
        <end position="320"/>
    </location>
</feature>
<dbReference type="InterPro" id="IPR014222">
    <property type="entry name" value="Cyt_c_oxidase_su2"/>
</dbReference>